<feature type="domain" description="HicB-like antitoxin of toxin-antitoxin system" evidence="1">
    <location>
        <begin position="5"/>
        <end position="107"/>
    </location>
</feature>
<gene>
    <name evidence="3" type="ORF">E4031_01385</name>
    <name evidence="2" type="ORF">E4Z98_09950</name>
</gene>
<dbReference type="Gene3D" id="3.30.160.250">
    <property type="match status" value="1"/>
</dbReference>
<evidence type="ECO:0000313" key="5">
    <source>
        <dbReference type="Proteomes" id="UP000297725"/>
    </source>
</evidence>
<name>A0AAJ5JMA9_9ENTE</name>
<reference evidence="3 5" key="1">
    <citation type="submission" date="2019-03" db="EMBL/GenBank/DDBJ databases">
        <title>Vagococcus sp. was isolated fron gut of Carduelis flavirostris.</title>
        <authorList>
            <person name="Ge Y."/>
        </authorList>
    </citation>
    <scope>NUCLEOTIDE SEQUENCE [LARGE SCALE GENOMIC DNA]</scope>
    <source>
        <strain evidence="3 5">CF-210</strain>
    </source>
</reference>
<dbReference type="RefSeq" id="WP_135253540.1">
    <property type="nucleotide sequence ID" value="NZ_CP038867.1"/>
</dbReference>
<dbReference type="AlphaFoldDB" id="A0AAJ5JMA9"/>
<dbReference type="EMBL" id="CP038867">
    <property type="protein sequence ID" value="QCA29699.1"/>
    <property type="molecule type" value="Genomic_DNA"/>
</dbReference>
<protein>
    <submittedName>
        <fullName evidence="3">Type II toxin-antitoxin system HicB family antitoxin</fullName>
    </submittedName>
</protein>
<evidence type="ECO:0000313" key="4">
    <source>
        <dbReference type="Proteomes" id="UP000296883"/>
    </source>
</evidence>
<dbReference type="Pfam" id="PF15919">
    <property type="entry name" value="HicB_lk_antitox"/>
    <property type="match status" value="1"/>
</dbReference>
<keyword evidence="2" id="KW-0614">Plasmid</keyword>
<organism evidence="3 5">
    <name type="scientific">Vagococcus xieshaowenii</name>
    <dbReference type="NCBI Taxonomy" id="2562451"/>
    <lineage>
        <taxon>Bacteria</taxon>
        <taxon>Bacillati</taxon>
        <taxon>Bacillota</taxon>
        <taxon>Bacilli</taxon>
        <taxon>Lactobacillales</taxon>
        <taxon>Enterococcaceae</taxon>
        <taxon>Vagococcus</taxon>
    </lineage>
</organism>
<dbReference type="EMBL" id="SRHU01000007">
    <property type="protein sequence ID" value="TFZ42914.1"/>
    <property type="molecule type" value="Genomic_DNA"/>
</dbReference>
<dbReference type="InterPro" id="IPR035069">
    <property type="entry name" value="TTHA1013/TTHA0281-like"/>
</dbReference>
<dbReference type="Proteomes" id="UP000297725">
    <property type="component" value="Unassembled WGS sequence"/>
</dbReference>
<accession>A0AAJ5JMA9</accession>
<reference evidence="2 4" key="2">
    <citation type="submission" date="2019-04" db="EMBL/GenBank/DDBJ databases">
        <authorList>
            <person name="Ge Y."/>
        </authorList>
    </citation>
    <scope>NUCLEOTIDE SEQUENCE [LARGE SCALE GENOMIC DNA]</scope>
    <source>
        <strain evidence="2">CF-49</strain>
        <strain evidence="4">personal::cf-49</strain>
        <plasmid evidence="2 4">punnamed2</plasmid>
    </source>
</reference>
<evidence type="ECO:0000313" key="2">
    <source>
        <dbReference type="EMBL" id="QCA29699.1"/>
    </source>
</evidence>
<sequence length="128" mass="14459">MKKIYPAVFSEEEAGGYYIQFPDLEGNGTQGDTLEEGLDFASDYLGIVLSDLVEHNESLPKPSNIKDISVKDDEFVTLIEVDLSEYIQDNRLSRTNTNIPVWLKTRAEKQGINFSKLLTEALMNKLEV</sequence>
<geneLocation type="plasmid" evidence="2 4">
    <name>punnamed2</name>
</geneLocation>
<dbReference type="InterPro" id="IPR031807">
    <property type="entry name" value="HicB-like"/>
</dbReference>
<proteinExistence type="predicted"/>
<dbReference type="Proteomes" id="UP000296883">
    <property type="component" value="Plasmid punnamed2"/>
</dbReference>
<dbReference type="SUPFAM" id="SSF143100">
    <property type="entry name" value="TTHA1013/TTHA0281-like"/>
    <property type="match status" value="1"/>
</dbReference>
<evidence type="ECO:0000259" key="1">
    <source>
        <dbReference type="Pfam" id="PF15919"/>
    </source>
</evidence>
<keyword evidence="4" id="KW-1185">Reference proteome</keyword>
<evidence type="ECO:0000313" key="3">
    <source>
        <dbReference type="EMBL" id="TFZ42914.1"/>
    </source>
</evidence>